<feature type="domain" description="HMG box" evidence="2">
    <location>
        <begin position="1"/>
        <end position="71"/>
    </location>
</feature>
<dbReference type="GO" id="GO:0003677">
    <property type="term" value="F:DNA binding"/>
    <property type="evidence" value="ECO:0007669"/>
    <property type="project" value="UniProtKB-UniRule"/>
</dbReference>
<gene>
    <name evidence="3" type="ORF">NEZAVI_LOCUS9759</name>
</gene>
<dbReference type="InterPro" id="IPR009071">
    <property type="entry name" value="HMG_box_dom"/>
</dbReference>
<evidence type="ECO:0000313" key="3">
    <source>
        <dbReference type="EMBL" id="CAH1400543.1"/>
    </source>
</evidence>
<organism evidence="3 4">
    <name type="scientific">Nezara viridula</name>
    <name type="common">Southern green stink bug</name>
    <name type="synonym">Cimex viridulus</name>
    <dbReference type="NCBI Taxonomy" id="85310"/>
    <lineage>
        <taxon>Eukaryota</taxon>
        <taxon>Metazoa</taxon>
        <taxon>Ecdysozoa</taxon>
        <taxon>Arthropoda</taxon>
        <taxon>Hexapoda</taxon>
        <taxon>Insecta</taxon>
        <taxon>Pterygota</taxon>
        <taxon>Neoptera</taxon>
        <taxon>Paraneoptera</taxon>
        <taxon>Hemiptera</taxon>
        <taxon>Heteroptera</taxon>
        <taxon>Panheteroptera</taxon>
        <taxon>Pentatomomorpha</taxon>
        <taxon>Pentatomoidea</taxon>
        <taxon>Pentatomidae</taxon>
        <taxon>Pentatominae</taxon>
        <taxon>Nezara</taxon>
    </lineage>
</organism>
<dbReference type="GO" id="GO:0005634">
    <property type="term" value="C:nucleus"/>
    <property type="evidence" value="ECO:0007669"/>
    <property type="project" value="UniProtKB-UniRule"/>
</dbReference>
<dbReference type="AlphaFoldDB" id="A0A9P0HDT7"/>
<keyword evidence="1" id="KW-0238">DNA-binding</keyword>
<dbReference type="Gene3D" id="1.10.30.10">
    <property type="entry name" value="High mobility group box domain"/>
    <property type="match status" value="1"/>
</dbReference>
<protein>
    <recommendedName>
        <fullName evidence="2">HMG box domain-containing protein</fullName>
    </recommendedName>
</protein>
<dbReference type="EMBL" id="OV725080">
    <property type="protein sequence ID" value="CAH1400543.1"/>
    <property type="molecule type" value="Genomic_DNA"/>
</dbReference>
<keyword evidence="4" id="KW-1185">Reference proteome</keyword>
<dbReference type="SUPFAM" id="SSF47095">
    <property type="entry name" value="HMG-box"/>
    <property type="match status" value="1"/>
</dbReference>
<dbReference type="InterPro" id="IPR036910">
    <property type="entry name" value="HMG_box_dom_sf"/>
</dbReference>
<feature type="DNA-binding region" description="HMG box" evidence="1">
    <location>
        <begin position="1"/>
        <end position="71"/>
    </location>
</feature>
<proteinExistence type="predicted"/>
<accession>A0A9P0HDT7</accession>
<evidence type="ECO:0000313" key="4">
    <source>
        <dbReference type="Proteomes" id="UP001152798"/>
    </source>
</evidence>
<evidence type="ECO:0000259" key="2">
    <source>
        <dbReference type="PROSITE" id="PS50118"/>
    </source>
</evidence>
<keyword evidence="1" id="KW-0539">Nucleus</keyword>
<dbReference type="CDD" id="cd00084">
    <property type="entry name" value="HMG-box_SF"/>
    <property type="match status" value="1"/>
</dbReference>
<dbReference type="Proteomes" id="UP001152798">
    <property type="component" value="Chromosome 4"/>
</dbReference>
<name>A0A9P0HDT7_NEZVI</name>
<sequence length="71" mass="8580">MPLNKILCRAKTRRRPPPFFNLLQDLRKQFPDLSPVEIAKLGGKIWRELKPEEKAMYMKLEQRQAKTHRHR</sequence>
<reference evidence="3" key="1">
    <citation type="submission" date="2022-01" db="EMBL/GenBank/DDBJ databases">
        <authorList>
            <person name="King R."/>
        </authorList>
    </citation>
    <scope>NUCLEOTIDE SEQUENCE</scope>
</reference>
<dbReference type="Pfam" id="PF00505">
    <property type="entry name" value="HMG_box"/>
    <property type="match status" value="1"/>
</dbReference>
<evidence type="ECO:0000256" key="1">
    <source>
        <dbReference type="PROSITE-ProRule" id="PRU00267"/>
    </source>
</evidence>
<dbReference type="PROSITE" id="PS50118">
    <property type="entry name" value="HMG_BOX_2"/>
    <property type="match status" value="1"/>
</dbReference>